<dbReference type="Proteomes" id="UP001162501">
    <property type="component" value="Chromosome 23"/>
</dbReference>
<evidence type="ECO:0000313" key="2">
    <source>
        <dbReference type="Proteomes" id="UP001162501"/>
    </source>
</evidence>
<evidence type="ECO:0000313" key="1">
    <source>
        <dbReference type="EMBL" id="CAN0183862.1"/>
    </source>
</evidence>
<proteinExistence type="predicted"/>
<name>A0AC59Z2W5_RANTA</name>
<dbReference type="EMBL" id="OX596107">
    <property type="protein sequence ID" value="CAN0183862.1"/>
    <property type="molecule type" value="Genomic_DNA"/>
</dbReference>
<sequence length="142" mass="15317">MGFSRHEYRSELPFHSPGDLPDPGIKPSSLALQVDSLPSEPPGKPQVLDSCCRGSQHLKRIWRSSGQHPSSYLSLEAGRGQAPGPSAITGEDSQFSSFLRLISKLPVKLARTWANRSIGPPAPTWTFSRRESGMGGAAGSFM</sequence>
<protein>
    <submittedName>
        <fullName evidence="1">Uncharacterized protein</fullName>
    </submittedName>
</protein>
<organism evidence="1 2">
    <name type="scientific">Rangifer tarandus platyrhynchus</name>
    <name type="common">Svalbard reindeer</name>
    <dbReference type="NCBI Taxonomy" id="3082113"/>
    <lineage>
        <taxon>Eukaryota</taxon>
        <taxon>Metazoa</taxon>
        <taxon>Chordata</taxon>
        <taxon>Craniata</taxon>
        <taxon>Vertebrata</taxon>
        <taxon>Euteleostomi</taxon>
        <taxon>Mammalia</taxon>
        <taxon>Eutheria</taxon>
        <taxon>Laurasiatheria</taxon>
        <taxon>Artiodactyla</taxon>
        <taxon>Ruminantia</taxon>
        <taxon>Pecora</taxon>
        <taxon>Cervidae</taxon>
        <taxon>Odocoileinae</taxon>
        <taxon>Rangifer</taxon>
    </lineage>
</organism>
<reference evidence="1" key="2">
    <citation type="submission" date="2025-03" db="EMBL/GenBank/DDBJ databases">
        <authorList>
            <consortium name="ELIXIR-Norway"/>
            <consortium name="Elixir Norway"/>
        </authorList>
    </citation>
    <scope>NUCLEOTIDE SEQUENCE</scope>
</reference>
<reference evidence="1" key="1">
    <citation type="submission" date="2023-05" db="EMBL/GenBank/DDBJ databases">
        <authorList>
            <consortium name="ELIXIR-Norway"/>
        </authorList>
    </citation>
    <scope>NUCLEOTIDE SEQUENCE</scope>
</reference>
<accession>A0AC59Z2W5</accession>
<gene>
    <name evidence="1" type="ORF">MRATA1EN22A_LOCUS13298</name>
</gene>